<evidence type="ECO:0000313" key="1">
    <source>
        <dbReference type="EMBL" id="CAG8675522.1"/>
    </source>
</evidence>
<dbReference type="EMBL" id="CAJVPI010005772">
    <property type="protein sequence ID" value="CAG8675522.1"/>
    <property type="molecule type" value="Genomic_DNA"/>
</dbReference>
<keyword evidence="2" id="KW-1185">Reference proteome</keyword>
<dbReference type="Proteomes" id="UP000789739">
    <property type="component" value="Unassembled WGS sequence"/>
</dbReference>
<gene>
    <name evidence="1" type="ORF">PBRASI_LOCUS11525</name>
</gene>
<proteinExistence type="predicted"/>
<dbReference type="OrthoDB" id="2449403at2759"/>
<feature type="non-terminal residue" evidence="1">
    <location>
        <position position="1"/>
    </location>
</feature>
<comment type="caution">
    <text evidence="1">The sequence shown here is derived from an EMBL/GenBank/DDBJ whole genome shotgun (WGS) entry which is preliminary data.</text>
</comment>
<feature type="non-terminal residue" evidence="1">
    <location>
        <position position="252"/>
    </location>
</feature>
<reference evidence="1" key="1">
    <citation type="submission" date="2021-06" db="EMBL/GenBank/DDBJ databases">
        <authorList>
            <person name="Kallberg Y."/>
            <person name="Tangrot J."/>
            <person name="Rosling A."/>
        </authorList>
    </citation>
    <scope>NUCLEOTIDE SEQUENCE</scope>
    <source>
        <strain evidence="1">BR232B</strain>
    </source>
</reference>
<sequence>DKGSFSNDLLTKELQAELGSENAPENWDGCKLRVQSIIRAFRKPKRHECNITKLNNKISKLKIEKARRGLSPKKDQELVEMMNTLHDETAALAEKWHLRSKEKWIEKGEKSTKFFFSRYKARKESSCEELIKIPEEYKDKYENTLDYIKEEYQKIYKKEGWDPQMAEILMRELPQVNAEMNMNLTKSITKEEIERIIKSLPNGKSPGTDGLTYEFYKEFAEIVIPILGKVFNQVLTTGNMPVLQAFSVLCFL</sequence>
<organism evidence="1 2">
    <name type="scientific">Paraglomus brasilianum</name>
    <dbReference type="NCBI Taxonomy" id="144538"/>
    <lineage>
        <taxon>Eukaryota</taxon>
        <taxon>Fungi</taxon>
        <taxon>Fungi incertae sedis</taxon>
        <taxon>Mucoromycota</taxon>
        <taxon>Glomeromycotina</taxon>
        <taxon>Glomeromycetes</taxon>
        <taxon>Paraglomerales</taxon>
        <taxon>Paraglomeraceae</taxon>
        <taxon>Paraglomus</taxon>
    </lineage>
</organism>
<protein>
    <submittedName>
        <fullName evidence="1">4437_t:CDS:1</fullName>
    </submittedName>
</protein>
<evidence type="ECO:0000313" key="2">
    <source>
        <dbReference type="Proteomes" id="UP000789739"/>
    </source>
</evidence>
<accession>A0A9N9HHA9</accession>
<dbReference type="PANTHER" id="PTHR19446">
    <property type="entry name" value="REVERSE TRANSCRIPTASES"/>
    <property type="match status" value="1"/>
</dbReference>
<dbReference type="AlphaFoldDB" id="A0A9N9HHA9"/>
<name>A0A9N9HHA9_9GLOM</name>